<evidence type="ECO:0000256" key="2">
    <source>
        <dbReference type="ARBA" id="ARBA00009142"/>
    </source>
</evidence>
<dbReference type="PANTHER" id="PTHR43483">
    <property type="entry name" value="MEMBRANE TRANSPORTER PROTEIN HI_0806-RELATED"/>
    <property type="match status" value="1"/>
</dbReference>
<sequence>MNRPSLEVALLWSALALLALAYAWRWYALERARRKQDRDADAGVSRWPRPGDGLTGFVANFFDTLGIGSFATTTAIFKLRGRVADDRIPGTLNVGHALPTIVQALIFIAVVGVDFVTLAGMIAAAVAGAWAGVRVVARLPKRAIQIGMGIALLVSALLFLATNLQWLPGGGDTLGLHGATLAFAIAASFVLGALMMLGIGLYAPCLILVSLLGMNPLAAFPIMMGACAFLMPVGGAAFVRSGRYDLRAAFGLTLGGIPGVLIAAFLVKSLPLEWLRWLVLAVTLYAAVQMLLSARRARTEAAGSLKADRA</sequence>
<dbReference type="KEGG" id="lab:LA76x_2665"/>
<protein>
    <recommendedName>
        <fullName evidence="6">Probable membrane transporter protein</fullName>
    </recommendedName>
</protein>
<comment type="subcellular location">
    <subcellularLocation>
        <location evidence="6">Cell membrane</location>
        <topology evidence="6">Multi-pass membrane protein</topology>
    </subcellularLocation>
    <subcellularLocation>
        <location evidence="1">Membrane</location>
        <topology evidence="1">Multi-pass membrane protein</topology>
    </subcellularLocation>
</comment>
<feature type="transmembrane region" description="Helical" evidence="6">
    <location>
        <begin position="218"/>
        <end position="239"/>
    </location>
</feature>
<evidence type="ECO:0000256" key="1">
    <source>
        <dbReference type="ARBA" id="ARBA00004141"/>
    </source>
</evidence>
<dbReference type="AlphaFoldDB" id="A0A0S2FB97"/>
<proteinExistence type="inferred from homology"/>
<feature type="transmembrane region" description="Helical" evidence="6">
    <location>
        <begin position="98"/>
        <end position="131"/>
    </location>
</feature>
<reference evidence="7 8" key="1">
    <citation type="journal article" date="2015" name="BMC Genomics">
        <title>Comparative genomics and metabolic profiling of the genus Lysobacter.</title>
        <authorList>
            <person name="de Bruijn I."/>
            <person name="Cheng X."/>
            <person name="de Jager V."/>
            <person name="Exposito R.G."/>
            <person name="Watrous J."/>
            <person name="Patel N."/>
            <person name="Postma J."/>
            <person name="Dorrestein P.C."/>
            <person name="Kobayashi D."/>
            <person name="Raaijmakers J.M."/>
        </authorList>
    </citation>
    <scope>NUCLEOTIDE SEQUENCE [LARGE SCALE GENOMIC DNA]</scope>
    <source>
        <strain evidence="7 8">76</strain>
    </source>
</reference>
<evidence type="ECO:0000256" key="3">
    <source>
        <dbReference type="ARBA" id="ARBA00022692"/>
    </source>
</evidence>
<keyword evidence="5 6" id="KW-0472">Membrane</keyword>
<dbReference type="EMBL" id="CP011129">
    <property type="protein sequence ID" value="ALN80795.1"/>
    <property type="molecule type" value="Genomic_DNA"/>
</dbReference>
<comment type="similarity">
    <text evidence="2 6">Belongs to the 4-toluene sulfonate uptake permease (TSUP) (TC 2.A.102) family.</text>
</comment>
<keyword evidence="3 6" id="KW-0812">Transmembrane</keyword>
<gene>
    <name evidence="7" type="ORF">LA76x_2665</name>
</gene>
<evidence type="ECO:0000313" key="7">
    <source>
        <dbReference type="EMBL" id="ALN80795.1"/>
    </source>
</evidence>
<evidence type="ECO:0000256" key="5">
    <source>
        <dbReference type="ARBA" id="ARBA00023136"/>
    </source>
</evidence>
<feature type="transmembrane region" description="Helical" evidence="6">
    <location>
        <begin position="143"/>
        <end position="167"/>
    </location>
</feature>
<dbReference type="InterPro" id="IPR002781">
    <property type="entry name" value="TM_pro_TauE-like"/>
</dbReference>
<keyword evidence="8" id="KW-1185">Reference proteome</keyword>
<organism evidence="7 8">
    <name type="scientific">Lysobacter antibioticus</name>
    <dbReference type="NCBI Taxonomy" id="84531"/>
    <lineage>
        <taxon>Bacteria</taxon>
        <taxon>Pseudomonadati</taxon>
        <taxon>Pseudomonadota</taxon>
        <taxon>Gammaproteobacteria</taxon>
        <taxon>Lysobacterales</taxon>
        <taxon>Lysobacteraceae</taxon>
        <taxon>Lysobacter</taxon>
    </lineage>
</organism>
<dbReference type="Pfam" id="PF01925">
    <property type="entry name" value="TauE"/>
    <property type="match status" value="2"/>
</dbReference>
<keyword evidence="6" id="KW-1003">Cell membrane</keyword>
<evidence type="ECO:0000256" key="4">
    <source>
        <dbReference type="ARBA" id="ARBA00022989"/>
    </source>
</evidence>
<dbReference type="eggNOG" id="COG0730">
    <property type="taxonomic scope" value="Bacteria"/>
</dbReference>
<dbReference type="PANTHER" id="PTHR43483:SF3">
    <property type="entry name" value="MEMBRANE TRANSPORTER PROTEIN HI_0806-RELATED"/>
    <property type="match status" value="1"/>
</dbReference>
<dbReference type="PATRIC" id="fig|84531.8.peg.2677"/>
<feature type="transmembrane region" description="Helical" evidence="6">
    <location>
        <begin position="246"/>
        <end position="268"/>
    </location>
</feature>
<dbReference type="Proteomes" id="UP000060787">
    <property type="component" value="Chromosome"/>
</dbReference>
<evidence type="ECO:0000313" key="8">
    <source>
        <dbReference type="Proteomes" id="UP000060787"/>
    </source>
</evidence>
<accession>A0A0S2FB97</accession>
<feature type="transmembrane region" description="Helical" evidence="6">
    <location>
        <begin position="179"/>
        <end position="212"/>
    </location>
</feature>
<dbReference type="RefSeq" id="WP_057918009.1">
    <property type="nucleotide sequence ID" value="NZ_CP011129.1"/>
</dbReference>
<dbReference type="STRING" id="84531.LA76x_2665"/>
<dbReference type="GO" id="GO:0005886">
    <property type="term" value="C:plasma membrane"/>
    <property type="evidence" value="ECO:0007669"/>
    <property type="project" value="UniProtKB-SubCell"/>
</dbReference>
<keyword evidence="4 6" id="KW-1133">Transmembrane helix</keyword>
<name>A0A0S2FB97_LYSAN</name>
<feature type="transmembrane region" description="Helical" evidence="6">
    <location>
        <begin position="274"/>
        <end position="292"/>
    </location>
</feature>
<evidence type="ECO:0000256" key="6">
    <source>
        <dbReference type="RuleBase" id="RU363041"/>
    </source>
</evidence>